<evidence type="ECO:0000313" key="3">
    <source>
        <dbReference type="EMBL" id="KEZ45182.1"/>
    </source>
</evidence>
<dbReference type="SUPFAM" id="SSF56112">
    <property type="entry name" value="Protein kinase-like (PK-like)"/>
    <property type="match status" value="1"/>
</dbReference>
<dbReference type="VEuPathDB" id="FungiDB:SAPIO_CDS2634"/>
<evidence type="ECO:0000256" key="1">
    <source>
        <dbReference type="SAM" id="MobiDB-lite"/>
    </source>
</evidence>
<dbReference type="GeneID" id="27721706"/>
<dbReference type="KEGG" id="sapo:SAPIO_CDS2634"/>
<dbReference type="RefSeq" id="XP_016644981.1">
    <property type="nucleotide sequence ID" value="XM_016785605.1"/>
</dbReference>
<dbReference type="Proteomes" id="UP000028545">
    <property type="component" value="Unassembled WGS sequence"/>
</dbReference>
<feature type="region of interest" description="Disordered" evidence="1">
    <location>
        <begin position="448"/>
        <end position="495"/>
    </location>
</feature>
<comment type="caution">
    <text evidence="3">The sequence shown here is derived from an EMBL/GenBank/DDBJ whole genome shotgun (WGS) entry which is preliminary data.</text>
</comment>
<evidence type="ECO:0000313" key="4">
    <source>
        <dbReference type="Proteomes" id="UP000028545"/>
    </source>
</evidence>
<feature type="compositionally biased region" description="Basic and acidic residues" evidence="1">
    <location>
        <begin position="591"/>
        <end position="611"/>
    </location>
</feature>
<feature type="compositionally biased region" description="Low complexity" evidence="1">
    <location>
        <begin position="652"/>
        <end position="664"/>
    </location>
</feature>
<protein>
    <recommendedName>
        <fullName evidence="2">Aminoglycoside phosphotransferase domain-containing protein</fullName>
    </recommendedName>
</protein>
<feature type="compositionally biased region" description="Basic and acidic residues" evidence="1">
    <location>
        <begin position="360"/>
        <end position="378"/>
    </location>
</feature>
<feature type="region of interest" description="Disordered" evidence="1">
    <location>
        <begin position="730"/>
        <end position="773"/>
    </location>
</feature>
<dbReference type="Gene3D" id="3.90.1200.10">
    <property type="match status" value="1"/>
</dbReference>
<keyword evidence="4" id="KW-1185">Reference proteome</keyword>
<evidence type="ECO:0000259" key="2">
    <source>
        <dbReference type="Pfam" id="PF01636"/>
    </source>
</evidence>
<reference evidence="3 4" key="1">
    <citation type="journal article" date="2014" name="Genome Announc.">
        <title>Draft genome sequence of the pathogenic fungus Scedosporium apiospermum.</title>
        <authorList>
            <person name="Vandeputte P."/>
            <person name="Ghamrawi S."/>
            <person name="Rechenmann M."/>
            <person name="Iltis A."/>
            <person name="Giraud S."/>
            <person name="Fleury M."/>
            <person name="Thornton C."/>
            <person name="Delhaes L."/>
            <person name="Meyer W."/>
            <person name="Papon N."/>
            <person name="Bouchara J.P."/>
        </authorList>
    </citation>
    <scope>NUCLEOTIDE SEQUENCE [LARGE SCALE GENOMIC DNA]</scope>
    <source>
        <strain evidence="3 4">IHEM 14462</strain>
    </source>
</reference>
<feature type="region of interest" description="Disordered" evidence="1">
    <location>
        <begin position="588"/>
        <end position="699"/>
    </location>
</feature>
<feature type="region of interest" description="Disordered" evidence="1">
    <location>
        <begin position="302"/>
        <end position="410"/>
    </location>
</feature>
<feature type="compositionally biased region" description="Basic and acidic residues" evidence="1">
    <location>
        <begin position="637"/>
        <end position="651"/>
    </location>
</feature>
<sequence length="773" mass="86393">MEPLSIPYLTQRAHELTFDELLSSRKAAGYCTPEGYAITGFVYPPDQPIFWVKFGNRSQEAMFAETRTQQFALDNLEKIPKEEREGIHIPRIFRILKEQQRIFVVMELVNGKRLDEIGQSIENFYESEISDPYFDKITRALRLFLSFPVPPDTKPGPCGWGGIRHVFFKDQQAPVPYISVDELEEHVNNLATWFCKDNPTVTFERELHLVYADLHLGNFMFTDTSELYVIDFEHASFLPLSFMAFVIRYPSIMSGPVSSCIEDKFKDLPGDNLEVMARVSGLMGMSASRLGHKMNWTEGNLARHTRGRGHTRDLTRQRQNFASARRAQALRSTTGASSKPARAPAEEIQSSFFRDSCLPSKDRPQEDNHVRKPSKAKETTPILTAALEKAVQRDTNKRKRGLERGQRNDDDLEAKRRRLLAMPDWAGLEMQEEIERLQTLSDRRWDRSAVERGGDMPSHLMTSQQAWRRRSKDKTPPAQEEVAPGGGSCAPRLRHPRPIRHAGQQLVKELESSTGALRSSVERGEKDDDNLLPLCDELPDVTVRLDYLDDSSVAEYHAPSVAGGSGTGHVVRDVGCAIDEERGSIPSRDIACGERIRAAPDRPSLEKDEVPRPPLSESDDVSLTALLSDDDSISADEEPRLDPKYVGEESSSRSSVRGMGSASSKTGSHRPSDDKKVERVKKQHQAADETPGPLLQKDTEDEWLNFIFNGDGADEARKRAFDIAKRDTARLLAPSLPSSSGRETAESAPGDSDAGATCGTDGHPDPDDLLSEA</sequence>
<dbReference type="EMBL" id="JOWA01000086">
    <property type="protein sequence ID" value="KEZ45182.1"/>
    <property type="molecule type" value="Genomic_DNA"/>
</dbReference>
<gene>
    <name evidence="3" type="ORF">SAPIO_CDS2634</name>
</gene>
<feature type="domain" description="Aminoglycoside phosphotransferase" evidence="2">
    <location>
        <begin position="84"/>
        <end position="237"/>
    </location>
</feature>
<proteinExistence type="predicted"/>
<dbReference type="AlphaFoldDB" id="A0A084GCX0"/>
<dbReference type="InterPro" id="IPR002575">
    <property type="entry name" value="Aminoglycoside_PTrfase"/>
</dbReference>
<organism evidence="3 4">
    <name type="scientific">Pseudallescheria apiosperma</name>
    <name type="common">Scedosporium apiospermum</name>
    <dbReference type="NCBI Taxonomy" id="563466"/>
    <lineage>
        <taxon>Eukaryota</taxon>
        <taxon>Fungi</taxon>
        <taxon>Dikarya</taxon>
        <taxon>Ascomycota</taxon>
        <taxon>Pezizomycotina</taxon>
        <taxon>Sordariomycetes</taxon>
        <taxon>Hypocreomycetidae</taxon>
        <taxon>Microascales</taxon>
        <taxon>Microascaceae</taxon>
        <taxon>Scedosporium</taxon>
    </lineage>
</organism>
<accession>A0A084GCX0</accession>
<dbReference type="HOGENOM" id="CLU_361742_0_0_1"/>
<dbReference type="InterPro" id="IPR011009">
    <property type="entry name" value="Kinase-like_dom_sf"/>
</dbReference>
<dbReference type="Pfam" id="PF01636">
    <property type="entry name" value="APH"/>
    <property type="match status" value="1"/>
</dbReference>
<feature type="compositionally biased region" description="Low complexity" evidence="1">
    <location>
        <begin position="731"/>
        <end position="740"/>
    </location>
</feature>
<dbReference type="OrthoDB" id="3250044at2759"/>
<name>A0A084GCX0_PSEDA</name>